<dbReference type="Gene3D" id="1.25.40.10">
    <property type="entry name" value="Tetratricopeptide repeat domain"/>
    <property type="match status" value="1"/>
</dbReference>
<sequence>MADIFISYASEDRNRVRPLAEALMSRGFNVWWDRSLSAGQDYTAIIEKELKSAKAVIVVWTRSSSASTFVRDEAGRARDEGRLVPVMFDRVEIPLGFGAFQAEDFTNWNGGANAPQLKLLEEVLKAKLSGRDVNVAEIERRRRRLGARIRLVSVLTVIALIIGIAAGGRYIFAPPDTEVTQEDLRAELLRLLAEGQLTPEQAITLAELLEAGALGETQSASNEMAPGASPAPSSEARLDEGAVSEASFDATASEAYRAAFAALAAHPDAQVRIAVAQMAADGTRPAAMQTLWAYAQAHPDDPLRDQIYLLCGSVGEANGDPLGQRALEQATNLSPRDPGVWRMLSRSYARANRATEATAAAQVSDGVTAQNAGQTEQAEAQLQLALPQLAPTVAAPVASELGEIAVQRNDWSGASARFERALSLREESAGSNAEAPAAAAIEADAQQLVRSLDRSGRTREACQRLEQVQAEHDVASPDADLLNRCRTQFRARLNTDVQLAPQLRTIRPGVVQRTAPAAEVAPATP</sequence>
<dbReference type="Gene3D" id="3.40.50.10140">
    <property type="entry name" value="Toll/interleukin-1 receptor homology (TIR) domain"/>
    <property type="match status" value="1"/>
</dbReference>
<dbReference type="SUPFAM" id="SSF48452">
    <property type="entry name" value="TPR-like"/>
    <property type="match status" value="1"/>
</dbReference>
<accession>A0A6I6MHP4</accession>
<reference evidence="6" key="1">
    <citation type="submission" date="2019-12" db="EMBL/GenBank/DDBJ databases">
        <title>Complete genome of Terracaulis silvestris 0127_4.</title>
        <authorList>
            <person name="Vieira S."/>
            <person name="Riedel T."/>
            <person name="Sproer C."/>
            <person name="Pascual J."/>
            <person name="Boedeker C."/>
            <person name="Overmann J."/>
        </authorList>
    </citation>
    <scope>NUCLEOTIDE SEQUENCE [LARGE SCALE GENOMIC DNA]</scope>
    <source>
        <strain evidence="6">0127_4</strain>
    </source>
</reference>
<proteinExistence type="predicted"/>
<evidence type="ECO:0000256" key="3">
    <source>
        <dbReference type="SAM" id="Phobius"/>
    </source>
</evidence>
<dbReference type="AlphaFoldDB" id="A0A6I6MHP4"/>
<keyword evidence="3" id="KW-1133">Transmembrane helix</keyword>
<evidence type="ECO:0000313" key="5">
    <source>
        <dbReference type="EMBL" id="QGZ94455.1"/>
    </source>
</evidence>
<dbReference type="InterPro" id="IPR011990">
    <property type="entry name" value="TPR-like_helical_dom_sf"/>
</dbReference>
<keyword evidence="1" id="KW-0802">TPR repeat</keyword>
<keyword evidence="3" id="KW-0472">Membrane</keyword>
<keyword evidence="6" id="KW-1185">Reference proteome</keyword>
<organism evidence="5 6">
    <name type="scientific">Terricaulis silvestris</name>
    <dbReference type="NCBI Taxonomy" id="2686094"/>
    <lineage>
        <taxon>Bacteria</taxon>
        <taxon>Pseudomonadati</taxon>
        <taxon>Pseudomonadota</taxon>
        <taxon>Alphaproteobacteria</taxon>
        <taxon>Caulobacterales</taxon>
        <taxon>Caulobacteraceae</taxon>
        <taxon>Terricaulis</taxon>
    </lineage>
</organism>
<dbReference type="RefSeq" id="WP_158765391.1">
    <property type="nucleotide sequence ID" value="NZ_CP047045.1"/>
</dbReference>
<dbReference type="Proteomes" id="UP000431269">
    <property type="component" value="Chromosome"/>
</dbReference>
<gene>
    <name evidence="5" type="ORF">DSM104635_01274</name>
</gene>
<dbReference type="KEGG" id="tsv:DSM104635_01274"/>
<dbReference type="InterPro" id="IPR019734">
    <property type="entry name" value="TPR_rpt"/>
</dbReference>
<dbReference type="PROSITE" id="PS50005">
    <property type="entry name" value="TPR"/>
    <property type="match status" value="1"/>
</dbReference>
<feature type="transmembrane region" description="Helical" evidence="3">
    <location>
        <begin position="149"/>
        <end position="172"/>
    </location>
</feature>
<feature type="repeat" description="TPR" evidence="1">
    <location>
        <begin position="395"/>
        <end position="428"/>
    </location>
</feature>
<keyword evidence="3" id="KW-0812">Transmembrane</keyword>
<evidence type="ECO:0000256" key="1">
    <source>
        <dbReference type="PROSITE-ProRule" id="PRU00339"/>
    </source>
</evidence>
<feature type="region of interest" description="Disordered" evidence="2">
    <location>
        <begin position="217"/>
        <end position="242"/>
    </location>
</feature>
<evidence type="ECO:0000313" key="6">
    <source>
        <dbReference type="Proteomes" id="UP000431269"/>
    </source>
</evidence>
<dbReference type="InterPro" id="IPR035897">
    <property type="entry name" value="Toll_tir_struct_dom_sf"/>
</dbReference>
<dbReference type="Pfam" id="PF13676">
    <property type="entry name" value="TIR_2"/>
    <property type="match status" value="1"/>
</dbReference>
<feature type="compositionally biased region" description="Low complexity" evidence="2">
    <location>
        <begin position="225"/>
        <end position="234"/>
    </location>
</feature>
<dbReference type="SUPFAM" id="SSF52200">
    <property type="entry name" value="Toll/Interleukin receptor TIR domain"/>
    <property type="match status" value="1"/>
</dbReference>
<feature type="domain" description="TIR" evidence="4">
    <location>
        <begin position="4"/>
        <end position="108"/>
    </location>
</feature>
<evidence type="ECO:0000256" key="2">
    <source>
        <dbReference type="SAM" id="MobiDB-lite"/>
    </source>
</evidence>
<dbReference type="EMBL" id="CP047045">
    <property type="protein sequence ID" value="QGZ94455.1"/>
    <property type="molecule type" value="Genomic_DNA"/>
</dbReference>
<name>A0A6I6MHP4_9CAUL</name>
<dbReference type="InterPro" id="IPR000157">
    <property type="entry name" value="TIR_dom"/>
</dbReference>
<evidence type="ECO:0000259" key="4">
    <source>
        <dbReference type="Pfam" id="PF13676"/>
    </source>
</evidence>
<protein>
    <recommendedName>
        <fullName evidence="4">TIR domain-containing protein</fullName>
    </recommendedName>
</protein>
<dbReference type="GO" id="GO:0007165">
    <property type="term" value="P:signal transduction"/>
    <property type="evidence" value="ECO:0007669"/>
    <property type="project" value="InterPro"/>
</dbReference>